<feature type="transmembrane region" description="Helical" evidence="11">
    <location>
        <begin position="67"/>
        <end position="87"/>
    </location>
</feature>
<feature type="transmembrane region" description="Helical" evidence="11">
    <location>
        <begin position="29"/>
        <end position="55"/>
    </location>
</feature>
<protein>
    <submittedName>
        <fullName evidence="14">Type I secretion system ATPase</fullName>
    </submittedName>
</protein>
<evidence type="ECO:0000256" key="6">
    <source>
        <dbReference type="ARBA" id="ARBA00022741"/>
    </source>
</evidence>
<keyword evidence="8 11" id="KW-1133">Transmembrane helix</keyword>
<dbReference type="SMART" id="SM00382">
    <property type="entry name" value="AAA"/>
    <property type="match status" value="1"/>
</dbReference>
<dbReference type="Gene3D" id="3.40.50.300">
    <property type="entry name" value="P-loop containing nucleotide triphosphate hydrolases"/>
    <property type="match status" value="1"/>
</dbReference>
<evidence type="ECO:0000256" key="8">
    <source>
        <dbReference type="ARBA" id="ARBA00022989"/>
    </source>
</evidence>
<proteinExistence type="inferred from homology"/>
<dbReference type="SUPFAM" id="SSF52540">
    <property type="entry name" value="P-loop containing nucleoside triphosphate hydrolases"/>
    <property type="match status" value="1"/>
</dbReference>
<dbReference type="Pfam" id="PF00664">
    <property type="entry name" value="ABC_membrane"/>
    <property type="match status" value="1"/>
</dbReference>
<dbReference type="GO" id="GO:0016887">
    <property type="term" value="F:ATP hydrolysis activity"/>
    <property type="evidence" value="ECO:0007669"/>
    <property type="project" value="InterPro"/>
</dbReference>
<dbReference type="OrthoDB" id="9808328at2"/>
<feature type="transmembrane region" description="Helical" evidence="11">
    <location>
        <begin position="259"/>
        <end position="277"/>
    </location>
</feature>
<dbReference type="GO" id="GO:0030253">
    <property type="term" value="P:protein secretion by the type I secretion system"/>
    <property type="evidence" value="ECO:0007669"/>
    <property type="project" value="InterPro"/>
</dbReference>
<dbReference type="InterPro" id="IPR036640">
    <property type="entry name" value="ABC1_TM_sf"/>
</dbReference>
<dbReference type="CDD" id="cd03246">
    <property type="entry name" value="ABCC_Protease_Secretion"/>
    <property type="match status" value="1"/>
</dbReference>
<keyword evidence="6" id="KW-0547">Nucleotide-binding</keyword>
<dbReference type="NCBIfam" id="TIGR01842">
    <property type="entry name" value="type_I_sec_PrtD"/>
    <property type="match status" value="1"/>
</dbReference>
<dbReference type="PROSITE" id="PS00211">
    <property type="entry name" value="ABC_TRANSPORTER_1"/>
    <property type="match status" value="1"/>
</dbReference>
<keyword evidence="9 11" id="KW-0472">Membrane</keyword>
<name>A0A160PE69_9HYPH</name>
<evidence type="ECO:0000313" key="15">
    <source>
        <dbReference type="Proteomes" id="UP000218288"/>
    </source>
</evidence>
<feature type="region of interest" description="Disordered" evidence="10">
    <location>
        <begin position="574"/>
        <end position="596"/>
    </location>
</feature>
<keyword evidence="5 11" id="KW-0812">Transmembrane</keyword>
<feature type="domain" description="ABC transmembrane type-1" evidence="13">
    <location>
        <begin position="34"/>
        <end position="312"/>
    </location>
</feature>
<feature type="domain" description="ABC transporter" evidence="12">
    <location>
        <begin position="343"/>
        <end position="579"/>
    </location>
</feature>
<reference evidence="14 15" key="1">
    <citation type="journal article" date="2016" name="Genome Announc.">
        <title>Complete Genome Sequence of Methylobacterium populi P-1M, Isolated from Pink-Pigmented Household Biofilm.</title>
        <authorList>
            <person name="Morohoshi T."/>
            <person name="Ikeda T."/>
        </authorList>
    </citation>
    <scope>NUCLEOTIDE SEQUENCE [LARGE SCALE GENOMIC DNA]</scope>
    <source>
        <strain evidence="14 15">P-1M</strain>
    </source>
</reference>
<keyword evidence="7" id="KW-0067">ATP-binding</keyword>
<dbReference type="PROSITE" id="PS50893">
    <property type="entry name" value="ABC_TRANSPORTER_2"/>
    <property type="match status" value="1"/>
</dbReference>
<dbReference type="FunFam" id="3.40.50.300:FF:001444">
    <property type="entry name" value="ABC transporter ATP-binding protein"/>
    <property type="match status" value="1"/>
</dbReference>
<sequence>MQPTALANNAAAAKDDEPSSTTAEVRPGIGGALLGVGLLSALVNLLYLTGSLFMLEVYDRVLPSRSVPTLLGLAAIVLVLYGFQGLFDVLRNRLLVRIGASVDRAFGRRTYDAVVQAPLVAARHGDGLQPLRDLDQVRTFLSSPGPAALFDLPWIPLYLLLCFAFHPWIGAAVLGGALLLVSITLVTDLLTRRPSRAAAAAAGQRYALAEAGRRNAEVLRAMGMTPRTGDLWAEASERHLVAQRRVSDVAGGFGAMAKVLRLTLQSLVLGVGAYLVIEGEATGGIMIASSILVARALAPVELAVAHWKSLVAARQGWGRLKTFLAAFPNERLSVALPAPCESVRVEALTVTAPGLEHALVDDATFALRAGEGLGVIGASGSGKSSLIRALVGIWGPVRGCVRLDGATLDRWPPDVLGRHIGYLPQDVELFAGTVAQNIARFDPDAASAAIVAAARAAGVHDLVCALPKGYDTPIGEGGAALSGGQRQRIALARALYGEPFLVVLDEPNSNLDAEGEDALNRAIRDVRARGGTVVIVAHRPSALAAVNRVLFMAEGRVRAFGPKDEVLSALKRPTAAASARLPRGDGKERPPPERAVPLRVVAATAGTLSEGARA</sequence>
<comment type="subcellular location">
    <subcellularLocation>
        <location evidence="1">Cell membrane</location>
        <topology evidence="1">Multi-pass membrane protein</topology>
    </subcellularLocation>
</comment>
<evidence type="ECO:0000256" key="5">
    <source>
        <dbReference type="ARBA" id="ARBA00022692"/>
    </source>
</evidence>
<dbReference type="Proteomes" id="UP000218288">
    <property type="component" value="Chromosome"/>
</dbReference>
<gene>
    <name evidence="14" type="ORF">MPPM_2794</name>
</gene>
<evidence type="ECO:0000256" key="10">
    <source>
        <dbReference type="SAM" id="MobiDB-lite"/>
    </source>
</evidence>
<dbReference type="InterPro" id="IPR047957">
    <property type="entry name" value="ABC_AprD-like_6TM"/>
</dbReference>
<dbReference type="GO" id="GO:0140359">
    <property type="term" value="F:ABC-type transporter activity"/>
    <property type="evidence" value="ECO:0007669"/>
    <property type="project" value="InterPro"/>
</dbReference>
<dbReference type="PANTHER" id="PTHR24221">
    <property type="entry name" value="ATP-BINDING CASSETTE SUB-FAMILY B"/>
    <property type="match status" value="1"/>
</dbReference>
<evidence type="ECO:0000256" key="4">
    <source>
        <dbReference type="ARBA" id="ARBA00022475"/>
    </source>
</evidence>
<dbReference type="Pfam" id="PF00005">
    <property type="entry name" value="ABC_tran"/>
    <property type="match status" value="1"/>
</dbReference>
<dbReference type="AlphaFoldDB" id="A0A160PE69"/>
<evidence type="ECO:0000259" key="12">
    <source>
        <dbReference type="PROSITE" id="PS50893"/>
    </source>
</evidence>
<dbReference type="InterPro" id="IPR011527">
    <property type="entry name" value="ABC1_TM_dom"/>
</dbReference>
<dbReference type="InterPro" id="IPR010128">
    <property type="entry name" value="ATPase_T1SS_PrtD-like"/>
</dbReference>
<feature type="transmembrane region" description="Helical" evidence="11">
    <location>
        <begin position="157"/>
        <end position="186"/>
    </location>
</feature>
<evidence type="ECO:0000313" key="14">
    <source>
        <dbReference type="EMBL" id="BAU91399.1"/>
    </source>
</evidence>
<feature type="compositionally biased region" description="Basic and acidic residues" evidence="10">
    <location>
        <begin position="582"/>
        <end position="592"/>
    </location>
</feature>
<dbReference type="Gene3D" id="1.20.1560.10">
    <property type="entry name" value="ABC transporter type 1, transmembrane domain"/>
    <property type="match status" value="1"/>
</dbReference>
<dbReference type="InterPro" id="IPR027417">
    <property type="entry name" value="P-loop_NTPase"/>
</dbReference>
<dbReference type="PANTHER" id="PTHR24221:SF654">
    <property type="entry name" value="ATP-BINDING CASSETTE SUB-FAMILY B MEMBER 6"/>
    <property type="match status" value="1"/>
</dbReference>
<evidence type="ECO:0000256" key="11">
    <source>
        <dbReference type="SAM" id="Phobius"/>
    </source>
</evidence>
<organism evidence="14 15">
    <name type="scientific">Methylorubrum populi</name>
    <dbReference type="NCBI Taxonomy" id="223967"/>
    <lineage>
        <taxon>Bacteria</taxon>
        <taxon>Pseudomonadati</taxon>
        <taxon>Pseudomonadota</taxon>
        <taxon>Alphaproteobacteria</taxon>
        <taxon>Hyphomicrobiales</taxon>
        <taxon>Methylobacteriaceae</taxon>
        <taxon>Methylorubrum</taxon>
    </lineage>
</organism>
<accession>A0A160PE69</accession>
<dbReference type="GO" id="GO:0030256">
    <property type="term" value="C:type I protein secretion system complex"/>
    <property type="evidence" value="ECO:0007669"/>
    <property type="project" value="InterPro"/>
</dbReference>
<dbReference type="GO" id="GO:0005886">
    <property type="term" value="C:plasma membrane"/>
    <property type="evidence" value="ECO:0007669"/>
    <property type="project" value="UniProtKB-SubCell"/>
</dbReference>
<evidence type="ECO:0000256" key="7">
    <source>
        <dbReference type="ARBA" id="ARBA00022840"/>
    </source>
</evidence>
<keyword evidence="4" id="KW-1003">Cell membrane</keyword>
<evidence type="ECO:0000256" key="2">
    <source>
        <dbReference type="ARBA" id="ARBA00005417"/>
    </source>
</evidence>
<evidence type="ECO:0000256" key="1">
    <source>
        <dbReference type="ARBA" id="ARBA00004651"/>
    </source>
</evidence>
<dbReference type="CDD" id="cd18586">
    <property type="entry name" value="ABC_6TM_PrtD_like"/>
    <property type="match status" value="1"/>
</dbReference>
<keyword evidence="3" id="KW-0813">Transport</keyword>
<dbReference type="InterPro" id="IPR017871">
    <property type="entry name" value="ABC_transporter-like_CS"/>
</dbReference>
<evidence type="ECO:0000259" key="13">
    <source>
        <dbReference type="PROSITE" id="PS50929"/>
    </source>
</evidence>
<dbReference type="SUPFAM" id="SSF90123">
    <property type="entry name" value="ABC transporter transmembrane region"/>
    <property type="match status" value="1"/>
</dbReference>
<dbReference type="GO" id="GO:0005524">
    <property type="term" value="F:ATP binding"/>
    <property type="evidence" value="ECO:0007669"/>
    <property type="project" value="UniProtKB-KW"/>
</dbReference>
<dbReference type="InterPro" id="IPR003593">
    <property type="entry name" value="AAA+_ATPase"/>
</dbReference>
<dbReference type="RefSeq" id="WP_063111022.1">
    <property type="nucleotide sequence ID" value="NZ_AP014809.1"/>
</dbReference>
<comment type="similarity">
    <text evidence="2">Belongs to the ABC transporter superfamily.</text>
</comment>
<evidence type="ECO:0000256" key="3">
    <source>
        <dbReference type="ARBA" id="ARBA00022448"/>
    </source>
</evidence>
<evidence type="ECO:0000256" key="9">
    <source>
        <dbReference type="ARBA" id="ARBA00023136"/>
    </source>
</evidence>
<dbReference type="EMBL" id="AP014809">
    <property type="protein sequence ID" value="BAU91399.1"/>
    <property type="molecule type" value="Genomic_DNA"/>
</dbReference>
<dbReference type="InterPro" id="IPR003439">
    <property type="entry name" value="ABC_transporter-like_ATP-bd"/>
</dbReference>
<dbReference type="GO" id="GO:0034040">
    <property type="term" value="F:ATPase-coupled lipid transmembrane transporter activity"/>
    <property type="evidence" value="ECO:0007669"/>
    <property type="project" value="TreeGrafter"/>
</dbReference>
<dbReference type="PROSITE" id="PS50929">
    <property type="entry name" value="ABC_TM1F"/>
    <property type="match status" value="1"/>
</dbReference>
<dbReference type="InterPro" id="IPR039421">
    <property type="entry name" value="Type_1_exporter"/>
</dbReference>